<keyword evidence="2" id="KW-1185">Reference proteome</keyword>
<gene>
    <name evidence="1" type="ORF">MENTE1834_LOCUS17339</name>
</gene>
<dbReference type="EMBL" id="CAVMJV010000019">
    <property type="protein sequence ID" value="CAK5065511.1"/>
    <property type="molecule type" value="Genomic_DNA"/>
</dbReference>
<comment type="caution">
    <text evidence="1">The sequence shown here is derived from an EMBL/GenBank/DDBJ whole genome shotgun (WGS) entry which is preliminary data.</text>
</comment>
<evidence type="ECO:0000313" key="1">
    <source>
        <dbReference type="EMBL" id="CAK5065511.1"/>
    </source>
</evidence>
<proteinExistence type="predicted"/>
<sequence length="204" mass="23112">MIYINNEHFANFSRVDLSKISQLYIDGIDTIRVNALTLCPNQVITTKTRKPRTTTKKPTTPTVTPTTTPPHPCLNPIVLLNPKLPLEIDLVEVGFGKGFLPDKYIEINGRITNVRRAFDVHLMEGTYPRADEPFWFESHHQIRPQIVLNSWSKSRGSGGVNYHRSPLQIGQPLILKFVAAPKNTTIIYINNQWFASYWGSAEVG</sequence>
<protein>
    <submittedName>
        <fullName evidence="1">Uncharacterized protein</fullName>
    </submittedName>
</protein>
<dbReference type="Proteomes" id="UP001497535">
    <property type="component" value="Unassembled WGS sequence"/>
</dbReference>
<evidence type="ECO:0000313" key="2">
    <source>
        <dbReference type="Proteomes" id="UP001497535"/>
    </source>
</evidence>
<organism evidence="1 2">
    <name type="scientific">Meloidogyne enterolobii</name>
    <name type="common">Root-knot nematode worm</name>
    <name type="synonym">Meloidogyne mayaguensis</name>
    <dbReference type="NCBI Taxonomy" id="390850"/>
    <lineage>
        <taxon>Eukaryota</taxon>
        <taxon>Metazoa</taxon>
        <taxon>Ecdysozoa</taxon>
        <taxon>Nematoda</taxon>
        <taxon>Chromadorea</taxon>
        <taxon>Rhabditida</taxon>
        <taxon>Tylenchina</taxon>
        <taxon>Tylenchomorpha</taxon>
        <taxon>Tylenchoidea</taxon>
        <taxon>Meloidogynidae</taxon>
        <taxon>Meloidogyninae</taxon>
        <taxon>Meloidogyne</taxon>
    </lineage>
</organism>
<name>A0ACB0YWT6_MELEN</name>
<accession>A0ACB0YWT6</accession>
<reference evidence="1" key="1">
    <citation type="submission" date="2023-11" db="EMBL/GenBank/DDBJ databases">
        <authorList>
            <person name="Poullet M."/>
        </authorList>
    </citation>
    <scope>NUCLEOTIDE SEQUENCE</scope>
    <source>
        <strain evidence="1">E1834</strain>
    </source>
</reference>